<dbReference type="GO" id="GO:0008234">
    <property type="term" value="F:cysteine-type peptidase activity"/>
    <property type="evidence" value="ECO:0007669"/>
    <property type="project" value="UniProtKB-KW"/>
</dbReference>
<evidence type="ECO:0000256" key="2">
    <source>
        <dbReference type="ARBA" id="ARBA00022670"/>
    </source>
</evidence>
<dbReference type="PROSITE" id="PS51935">
    <property type="entry name" value="NLPC_P60"/>
    <property type="match status" value="1"/>
</dbReference>
<name>A0A840ELY7_9FLAO</name>
<dbReference type="PROSITE" id="PS51257">
    <property type="entry name" value="PROKAR_LIPOPROTEIN"/>
    <property type="match status" value="1"/>
</dbReference>
<keyword evidence="3 6" id="KW-0378">Hydrolase</keyword>
<protein>
    <submittedName>
        <fullName evidence="6">Cell wall-associated NlpC family hydrolase</fullName>
    </submittedName>
</protein>
<sequence length="166" mass="18516">MKLIYKTFIFIGILIAVTSCGTSKKIQANNPTSQTNYSNTSQADRITTHAKSFLGTKYKFGGTTKRGMDCSGLVYVSFLNEGIGMPRVSREMATRGKRIKLKQAQIGDLLFFSTQKNRKRINHVGIVVSKSPNVQFIHSSTSQGVIISSINERYWNKAFVQARSLL</sequence>
<organism evidence="6 7">
    <name type="scientific">Mesonia hippocampi</name>
    <dbReference type="NCBI Taxonomy" id="1628250"/>
    <lineage>
        <taxon>Bacteria</taxon>
        <taxon>Pseudomonadati</taxon>
        <taxon>Bacteroidota</taxon>
        <taxon>Flavobacteriia</taxon>
        <taxon>Flavobacteriales</taxon>
        <taxon>Flavobacteriaceae</taxon>
        <taxon>Mesonia</taxon>
    </lineage>
</organism>
<dbReference type="AlphaFoldDB" id="A0A840ELY7"/>
<dbReference type="RefSeq" id="WP_183477741.1">
    <property type="nucleotide sequence ID" value="NZ_JACIFO010000006.1"/>
</dbReference>
<evidence type="ECO:0000256" key="4">
    <source>
        <dbReference type="ARBA" id="ARBA00022807"/>
    </source>
</evidence>
<evidence type="ECO:0000313" key="7">
    <source>
        <dbReference type="Proteomes" id="UP000553034"/>
    </source>
</evidence>
<evidence type="ECO:0000313" key="6">
    <source>
        <dbReference type="EMBL" id="MBB4119389.1"/>
    </source>
</evidence>
<comment type="caution">
    <text evidence="6">The sequence shown here is derived from an EMBL/GenBank/DDBJ whole genome shotgun (WGS) entry which is preliminary data.</text>
</comment>
<comment type="similarity">
    <text evidence="1">Belongs to the peptidase C40 family.</text>
</comment>
<evidence type="ECO:0000259" key="5">
    <source>
        <dbReference type="PROSITE" id="PS51935"/>
    </source>
</evidence>
<dbReference type="Gene3D" id="3.90.1720.10">
    <property type="entry name" value="endopeptidase domain like (from Nostoc punctiforme)"/>
    <property type="match status" value="1"/>
</dbReference>
<keyword evidence="4" id="KW-0788">Thiol protease</keyword>
<dbReference type="GO" id="GO:0006508">
    <property type="term" value="P:proteolysis"/>
    <property type="evidence" value="ECO:0007669"/>
    <property type="project" value="UniProtKB-KW"/>
</dbReference>
<gene>
    <name evidence="6" type="ORF">GGR32_001687</name>
</gene>
<feature type="domain" description="NlpC/P60" evidence="5">
    <location>
        <begin position="40"/>
        <end position="166"/>
    </location>
</feature>
<keyword evidence="2" id="KW-0645">Protease</keyword>
<reference evidence="6 7" key="1">
    <citation type="submission" date="2020-08" db="EMBL/GenBank/DDBJ databases">
        <title>Genomic Encyclopedia of Type Strains, Phase IV (KMG-IV): sequencing the most valuable type-strain genomes for metagenomic binning, comparative biology and taxonomic classification.</title>
        <authorList>
            <person name="Goeker M."/>
        </authorList>
    </citation>
    <scope>NUCLEOTIDE SEQUENCE [LARGE SCALE GENOMIC DNA]</scope>
    <source>
        <strain evidence="6 7">DSM 29568</strain>
    </source>
</reference>
<accession>A0A840ELY7</accession>
<dbReference type="PANTHER" id="PTHR47053:SF1">
    <property type="entry name" value="MUREIN DD-ENDOPEPTIDASE MEPH-RELATED"/>
    <property type="match status" value="1"/>
</dbReference>
<dbReference type="PANTHER" id="PTHR47053">
    <property type="entry name" value="MUREIN DD-ENDOPEPTIDASE MEPH-RELATED"/>
    <property type="match status" value="1"/>
</dbReference>
<dbReference type="EMBL" id="JACIFO010000006">
    <property type="protein sequence ID" value="MBB4119389.1"/>
    <property type="molecule type" value="Genomic_DNA"/>
</dbReference>
<dbReference type="Pfam" id="PF00877">
    <property type="entry name" value="NLPC_P60"/>
    <property type="match status" value="1"/>
</dbReference>
<dbReference type="InterPro" id="IPR038765">
    <property type="entry name" value="Papain-like_cys_pep_sf"/>
</dbReference>
<dbReference type="InterPro" id="IPR051202">
    <property type="entry name" value="Peptidase_C40"/>
</dbReference>
<proteinExistence type="inferred from homology"/>
<dbReference type="SUPFAM" id="SSF54001">
    <property type="entry name" value="Cysteine proteinases"/>
    <property type="match status" value="1"/>
</dbReference>
<dbReference type="InterPro" id="IPR000064">
    <property type="entry name" value="NLP_P60_dom"/>
</dbReference>
<evidence type="ECO:0000256" key="1">
    <source>
        <dbReference type="ARBA" id="ARBA00007074"/>
    </source>
</evidence>
<evidence type="ECO:0000256" key="3">
    <source>
        <dbReference type="ARBA" id="ARBA00022801"/>
    </source>
</evidence>
<dbReference type="Proteomes" id="UP000553034">
    <property type="component" value="Unassembled WGS sequence"/>
</dbReference>
<keyword evidence="7" id="KW-1185">Reference proteome</keyword>